<comment type="caution">
    <text evidence="2">The sequence shown here is derived from an EMBL/GenBank/DDBJ whole genome shotgun (WGS) entry which is preliminary data.</text>
</comment>
<sequence length="114" mass="12525">MKKLLLITSFAFTASVSFAQTKISVDSVKAYIGKTVTVCSRVYGVKELEKVNFVNIGGAYPNSPLTVVIFAKDKNAFKSLPEYDNKNVCVTGKVEDYKGKPQIVITKPDEIVVE</sequence>
<dbReference type="InterPro" id="IPR012340">
    <property type="entry name" value="NA-bd_OB-fold"/>
</dbReference>
<evidence type="ECO:0008006" key="4">
    <source>
        <dbReference type="Google" id="ProtNLM"/>
    </source>
</evidence>
<proteinExistence type="predicted"/>
<dbReference type="EMBL" id="BJYT01000002">
    <property type="protein sequence ID" value="GEO08319.1"/>
    <property type="molecule type" value="Genomic_DNA"/>
</dbReference>
<gene>
    <name evidence="2" type="ORF">SAE01_08150</name>
</gene>
<dbReference type="Proteomes" id="UP000321513">
    <property type="component" value="Unassembled WGS sequence"/>
</dbReference>
<dbReference type="Gene3D" id="2.40.50.140">
    <property type="entry name" value="Nucleic acid-binding proteins"/>
    <property type="match status" value="1"/>
</dbReference>
<protein>
    <recommendedName>
        <fullName evidence="4">DNA-binding protein</fullName>
    </recommendedName>
</protein>
<dbReference type="OrthoDB" id="1524522at2"/>
<evidence type="ECO:0000313" key="3">
    <source>
        <dbReference type="Proteomes" id="UP000321513"/>
    </source>
</evidence>
<feature type="signal peptide" evidence="1">
    <location>
        <begin position="1"/>
        <end position="19"/>
    </location>
</feature>
<evidence type="ECO:0000313" key="2">
    <source>
        <dbReference type="EMBL" id="GEO08319.1"/>
    </source>
</evidence>
<keyword evidence="1" id="KW-0732">Signal</keyword>
<accession>A0A512B8Q9</accession>
<organism evidence="2 3">
    <name type="scientific">Segetibacter aerophilus</name>
    <dbReference type="NCBI Taxonomy" id="670293"/>
    <lineage>
        <taxon>Bacteria</taxon>
        <taxon>Pseudomonadati</taxon>
        <taxon>Bacteroidota</taxon>
        <taxon>Chitinophagia</taxon>
        <taxon>Chitinophagales</taxon>
        <taxon>Chitinophagaceae</taxon>
        <taxon>Segetibacter</taxon>
    </lineage>
</organism>
<evidence type="ECO:0000256" key="1">
    <source>
        <dbReference type="SAM" id="SignalP"/>
    </source>
</evidence>
<keyword evidence="3" id="KW-1185">Reference proteome</keyword>
<feature type="chain" id="PRO_5022213454" description="DNA-binding protein" evidence="1">
    <location>
        <begin position="20"/>
        <end position="114"/>
    </location>
</feature>
<dbReference type="AlphaFoldDB" id="A0A512B8Q9"/>
<reference evidence="2 3" key="1">
    <citation type="submission" date="2019-07" db="EMBL/GenBank/DDBJ databases">
        <title>Whole genome shotgun sequence of Segetibacter aerophilus NBRC 106135.</title>
        <authorList>
            <person name="Hosoyama A."/>
            <person name="Uohara A."/>
            <person name="Ohji S."/>
            <person name="Ichikawa N."/>
        </authorList>
    </citation>
    <scope>NUCLEOTIDE SEQUENCE [LARGE SCALE GENOMIC DNA]</scope>
    <source>
        <strain evidence="2 3">NBRC 106135</strain>
    </source>
</reference>
<name>A0A512B8Q9_9BACT</name>
<dbReference type="RefSeq" id="WP_147202387.1">
    <property type="nucleotide sequence ID" value="NZ_BJYT01000002.1"/>
</dbReference>